<dbReference type="Pfam" id="PF13903">
    <property type="entry name" value="Claudin_2"/>
    <property type="match status" value="1"/>
</dbReference>
<dbReference type="Proteomes" id="UP000677228">
    <property type="component" value="Unassembled WGS sequence"/>
</dbReference>
<feature type="transmembrane region" description="Helical" evidence="5">
    <location>
        <begin position="12"/>
        <end position="39"/>
    </location>
</feature>
<feature type="transmembrane region" description="Helical" evidence="5">
    <location>
        <begin position="148"/>
        <end position="169"/>
    </location>
</feature>
<dbReference type="EMBL" id="CAJOBA010005977">
    <property type="protein sequence ID" value="CAF3759703.1"/>
    <property type="molecule type" value="Genomic_DNA"/>
</dbReference>
<dbReference type="Gene3D" id="1.20.140.150">
    <property type="match status" value="1"/>
</dbReference>
<dbReference type="Proteomes" id="UP000682733">
    <property type="component" value="Unassembled WGS sequence"/>
</dbReference>
<feature type="transmembrane region" description="Helical" evidence="5">
    <location>
        <begin position="117"/>
        <end position="136"/>
    </location>
</feature>
<dbReference type="InterPro" id="IPR004031">
    <property type="entry name" value="PMP22/EMP/MP20/Claudin"/>
</dbReference>
<proteinExistence type="predicted"/>
<dbReference type="GO" id="GO:0005886">
    <property type="term" value="C:plasma membrane"/>
    <property type="evidence" value="ECO:0007669"/>
    <property type="project" value="TreeGrafter"/>
</dbReference>
<evidence type="ECO:0000256" key="5">
    <source>
        <dbReference type="SAM" id="Phobius"/>
    </source>
</evidence>
<evidence type="ECO:0000256" key="2">
    <source>
        <dbReference type="ARBA" id="ARBA00022692"/>
    </source>
</evidence>
<comment type="caution">
    <text evidence="7">The sequence shown here is derived from an EMBL/GenBank/DDBJ whole genome shotgun (WGS) entry which is preliminary data.</text>
</comment>
<name>A0A8S2INL2_9BILA</name>
<evidence type="ECO:0000256" key="1">
    <source>
        <dbReference type="ARBA" id="ARBA00004141"/>
    </source>
</evidence>
<evidence type="ECO:0000256" key="4">
    <source>
        <dbReference type="ARBA" id="ARBA00023136"/>
    </source>
</evidence>
<accession>A0A8S2INL2</accession>
<dbReference type="PANTHER" id="PTHR10671:SF82">
    <property type="entry name" value="GH19567P"/>
    <property type="match status" value="1"/>
</dbReference>
<evidence type="ECO:0000313" key="7">
    <source>
        <dbReference type="EMBL" id="CAF3759703.1"/>
    </source>
</evidence>
<sequence length="238" mass="27393">MFTNKITKTNKIKVLWCGLIVTTIAFFTFLITLCSSSWITITYPKGFYAVHRQMYVRKSNYGIIWECVLGKKTEGSMDVSKCYYHGTFMNEGEEPNEPYEPYVDRTLLALIKTMTSFSIIVALLLMLTFVCGLYSIREFRYMYKRLTGSLYILAAAALLVCMEVLNNVIRHGKENLPGFYPKDARHSYNICYVLSWMVFIILITMAFVFFACSKKLKGTFDSATEEEGECNRPVLLGR</sequence>
<evidence type="ECO:0000313" key="6">
    <source>
        <dbReference type="EMBL" id="CAF0989581.1"/>
    </source>
</evidence>
<protein>
    <submittedName>
        <fullName evidence="7">Uncharacterized protein</fullName>
    </submittedName>
</protein>
<feature type="transmembrane region" description="Helical" evidence="5">
    <location>
        <begin position="189"/>
        <end position="212"/>
    </location>
</feature>
<keyword evidence="3 5" id="KW-1133">Transmembrane helix</keyword>
<dbReference type="AlphaFoldDB" id="A0A8S2INL2"/>
<gene>
    <name evidence="6" type="ORF">OVA965_LOCUS14003</name>
    <name evidence="7" type="ORF">TMI583_LOCUS14006</name>
</gene>
<comment type="subcellular location">
    <subcellularLocation>
        <location evidence="1">Membrane</location>
        <topology evidence="1">Multi-pass membrane protein</topology>
    </subcellularLocation>
</comment>
<keyword evidence="4 5" id="KW-0472">Membrane</keyword>
<reference evidence="7" key="1">
    <citation type="submission" date="2021-02" db="EMBL/GenBank/DDBJ databases">
        <authorList>
            <person name="Nowell W R."/>
        </authorList>
    </citation>
    <scope>NUCLEOTIDE SEQUENCE</scope>
</reference>
<evidence type="ECO:0000313" key="8">
    <source>
        <dbReference type="Proteomes" id="UP000682733"/>
    </source>
</evidence>
<dbReference type="InterPro" id="IPR050579">
    <property type="entry name" value="PMP-22/EMP/MP20-like"/>
</dbReference>
<organism evidence="7 8">
    <name type="scientific">Didymodactylos carnosus</name>
    <dbReference type="NCBI Taxonomy" id="1234261"/>
    <lineage>
        <taxon>Eukaryota</taxon>
        <taxon>Metazoa</taxon>
        <taxon>Spiralia</taxon>
        <taxon>Gnathifera</taxon>
        <taxon>Rotifera</taxon>
        <taxon>Eurotatoria</taxon>
        <taxon>Bdelloidea</taxon>
        <taxon>Philodinida</taxon>
        <taxon>Philodinidae</taxon>
        <taxon>Didymodactylos</taxon>
    </lineage>
</organism>
<evidence type="ECO:0000256" key="3">
    <source>
        <dbReference type="ARBA" id="ARBA00022989"/>
    </source>
</evidence>
<dbReference type="EMBL" id="CAJNOK010005970">
    <property type="protein sequence ID" value="CAF0989581.1"/>
    <property type="molecule type" value="Genomic_DNA"/>
</dbReference>
<keyword evidence="2 5" id="KW-0812">Transmembrane</keyword>
<dbReference type="PANTHER" id="PTHR10671">
    <property type="entry name" value="EPITHELIAL MEMBRANE PROTEIN-RELATED"/>
    <property type="match status" value="1"/>
</dbReference>